<evidence type="ECO:0000313" key="2">
    <source>
        <dbReference type="Proteomes" id="UP000231328"/>
    </source>
</evidence>
<dbReference type="AlphaFoldDB" id="A0AAP8KKF2"/>
<accession>A0AAP8KKF2</accession>
<reference evidence="1 2" key="1">
    <citation type="submission" date="2017-07" db="EMBL/GenBank/DDBJ databases">
        <title>Draft genome sequence of Enterobacter cloacae ST128, a clinical strain coproducing KPC-2 and NDM-1 carbapenemases.</title>
        <authorList>
            <person name="Li X."/>
        </authorList>
    </citation>
    <scope>NUCLEOTIDE SEQUENCE [LARGE SCALE GENOMIC DNA]</scope>
    <source>
        <strain evidence="1 2">HBY</strain>
    </source>
</reference>
<feature type="non-terminal residue" evidence="1">
    <location>
        <position position="1"/>
    </location>
</feature>
<dbReference type="EMBL" id="NMVR01001116">
    <property type="protein sequence ID" value="PJG35656.1"/>
    <property type="molecule type" value="Genomic_DNA"/>
</dbReference>
<proteinExistence type="predicted"/>
<protein>
    <submittedName>
        <fullName evidence="1">Uncharacterized protein</fullName>
    </submittedName>
</protein>
<organism evidence="1 2">
    <name type="scientific">Enterobacter hormaechei</name>
    <dbReference type="NCBI Taxonomy" id="158836"/>
    <lineage>
        <taxon>Bacteria</taxon>
        <taxon>Pseudomonadati</taxon>
        <taxon>Pseudomonadota</taxon>
        <taxon>Gammaproteobacteria</taxon>
        <taxon>Enterobacterales</taxon>
        <taxon>Enterobacteriaceae</taxon>
        <taxon>Enterobacter</taxon>
        <taxon>Enterobacter cloacae complex</taxon>
    </lineage>
</organism>
<comment type="caution">
    <text evidence="1">The sequence shown here is derived from an EMBL/GenBank/DDBJ whole genome shotgun (WGS) entry which is preliminary data.</text>
</comment>
<sequence>TYTSQESFQDAMSRISFAAVIFSFSAMRSERREGLSCLTELAIKFPRTRRLVIVDDDIEARLIGSLSPSPLDGVLS</sequence>
<gene>
    <name evidence="1" type="ORF">CGZ54_32970</name>
</gene>
<dbReference type="Proteomes" id="UP000231328">
    <property type="component" value="Unassembled WGS sequence"/>
</dbReference>
<feature type="non-terminal residue" evidence="1">
    <location>
        <position position="76"/>
    </location>
</feature>
<evidence type="ECO:0000313" key="1">
    <source>
        <dbReference type="EMBL" id="PJG35656.1"/>
    </source>
</evidence>
<name>A0AAP8KKF2_9ENTR</name>